<evidence type="ECO:0000259" key="1">
    <source>
        <dbReference type="Pfam" id="PF17118"/>
    </source>
</evidence>
<organism evidence="2 3">
    <name type="scientific">Enorma massiliensis</name>
    <dbReference type="NCBI Taxonomy" id="1472761"/>
    <lineage>
        <taxon>Bacteria</taxon>
        <taxon>Bacillati</taxon>
        <taxon>Actinomycetota</taxon>
        <taxon>Coriobacteriia</taxon>
        <taxon>Coriobacteriales</taxon>
        <taxon>Coriobacteriaceae</taxon>
        <taxon>Enorma</taxon>
    </lineage>
</organism>
<proteinExistence type="predicted"/>
<evidence type="ECO:0000313" key="3">
    <source>
        <dbReference type="Proteomes" id="UP000196560"/>
    </source>
</evidence>
<reference evidence="3" key="1">
    <citation type="submission" date="2017-04" db="EMBL/GenBank/DDBJ databases">
        <title>Function of individual gut microbiota members based on whole genome sequencing of pure cultures obtained from chicken caecum.</title>
        <authorList>
            <person name="Medvecky M."/>
            <person name="Cejkova D."/>
            <person name="Polansky O."/>
            <person name="Karasova D."/>
            <person name="Kubasova T."/>
            <person name="Cizek A."/>
            <person name="Rychlik I."/>
        </authorList>
    </citation>
    <scope>NUCLEOTIDE SEQUENCE [LARGE SCALE GENOMIC DNA]</scope>
    <source>
        <strain evidence="3">An70</strain>
    </source>
</reference>
<name>A0A1Y3U4F8_9ACTN</name>
<sequence length="184" mass="20091">MKKRFAFIPMLVAFVFALALSACGGASAEDLIRADLESYFGDPENAAEEFASGLEESAGDELDMLGITEDEFTEAYLEGFAYEIGEITVDGDTATAEVTLTIKSFGDIMTTFQSDFTDWAYSLDPSTITSEDDLYKQGGQMLLDATRNAEAKENTYEVTYTRNSDGDWEMDAASESELTNAVIS</sequence>
<dbReference type="AlphaFoldDB" id="A0A1Y3U4F8"/>
<evidence type="ECO:0000313" key="2">
    <source>
        <dbReference type="EMBL" id="OUN43065.1"/>
    </source>
</evidence>
<dbReference type="InterPro" id="IPR031343">
    <property type="entry name" value="DUF5105"/>
</dbReference>
<comment type="caution">
    <text evidence="2">The sequence shown here is derived from an EMBL/GenBank/DDBJ whole genome shotgun (WGS) entry which is preliminary data.</text>
</comment>
<dbReference type="eggNOG" id="ENOG5031TTJ">
    <property type="taxonomic scope" value="Bacteria"/>
</dbReference>
<dbReference type="RefSeq" id="WP_019128781.1">
    <property type="nucleotide sequence ID" value="NZ_CALUIC010000011.1"/>
</dbReference>
<accession>A0A1Y3U4F8</accession>
<feature type="domain" description="DUF5105" evidence="1">
    <location>
        <begin position="74"/>
        <end position="181"/>
    </location>
</feature>
<dbReference type="Proteomes" id="UP000196560">
    <property type="component" value="Unassembled WGS sequence"/>
</dbReference>
<dbReference type="PROSITE" id="PS51257">
    <property type="entry name" value="PROKAR_LIPOPROTEIN"/>
    <property type="match status" value="1"/>
</dbReference>
<dbReference type="Pfam" id="PF17118">
    <property type="entry name" value="DUF5105"/>
    <property type="match status" value="1"/>
</dbReference>
<protein>
    <submittedName>
        <fullName evidence="2">DUF5105 domain-containing protein</fullName>
    </submittedName>
</protein>
<dbReference type="GeneID" id="98653703"/>
<dbReference type="STRING" id="1118060.GCA_000311845_01493"/>
<dbReference type="EMBL" id="NFHO01000005">
    <property type="protein sequence ID" value="OUN43065.1"/>
    <property type="molecule type" value="Genomic_DNA"/>
</dbReference>
<keyword evidence="3" id="KW-1185">Reference proteome</keyword>
<gene>
    <name evidence="2" type="ORF">B5G21_05565</name>
</gene>